<dbReference type="InterPro" id="IPR006861">
    <property type="entry name" value="HABP4_PAIRBP1-bd"/>
</dbReference>
<feature type="region of interest" description="Disordered" evidence="3">
    <location>
        <begin position="288"/>
        <end position="326"/>
    </location>
</feature>
<gene>
    <name evidence="5" type="ORF">F3Y22_tig00111848pilonHSYRG00303</name>
</gene>
<keyword evidence="2" id="KW-0963">Cytoplasm</keyword>
<protein>
    <submittedName>
        <fullName evidence="5">Alpha/beta-Hydrolases superfamily protein</fullName>
    </submittedName>
</protein>
<dbReference type="AlphaFoldDB" id="A0A6A2X9S4"/>
<dbReference type="InterPro" id="IPR019084">
    <property type="entry name" value="STM1-like_N"/>
</dbReference>
<keyword evidence="6" id="KW-1185">Reference proteome</keyword>
<proteinExistence type="predicted"/>
<feature type="region of interest" description="Disordered" evidence="3">
    <location>
        <begin position="26"/>
        <end position="52"/>
    </location>
</feature>
<organism evidence="5 6">
    <name type="scientific">Hibiscus syriacus</name>
    <name type="common">Rose of Sharon</name>
    <dbReference type="NCBI Taxonomy" id="106335"/>
    <lineage>
        <taxon>Eukaryota</taxon>
        <taxon>Viridiplantae</taxon>
        <taxon>Streptophyta</taxon>
        <taxon>Embryophyta</taxon>
        <taxon>Tracheophyta</taxon>
        <taxon>Spermatophyta</taxon>
        <taxon>Magnoliopsida</taxon>
        <taxon>eudicotyledons</taxon>
        <taxon>Gunneridae</taxon>
        <taxon>Pentapetalae</taxon>
        <taxon>rosids</taxon>
        <taxon>malvids</taxon>
        <taxon>Malvales</taxon>
        <taxon>Malvaceae</taxon>
        <taxon>Malvoideae</taxon>
        <taxon>Hibiscus</taxon>
    </lineage>
</organism>
<dbReference type="Proteomes" id="UP000436088">
    <property type="component" value="Unassembled WGS sequence"/>
</dbReference>
<feature type="domain" description="Hyaluronan/mRNA-binding protein" evidence="4">
    <location>
        <begin position="149"/>
        <end position="252"/>
    </location>
</feature>
<feature type="compositionally biased region" description="Basic and acidic residues" evidence="3">
    <location>
        <begin position="188"/>
        <end position="208"/>
    </location>
</feature>
<dbReference type="PANTHER" id="PTHR12299:SF17">
    <property type="entry name" value="AT19571P-RELATED"/>
    <property type="match status" value="1"/>
</dbReference>
<dbReference type="PANTHER" id="PTHR12299">
    <property type="entry name" value="HYALURONIC ACID-BINDING PROTEIN 4"/>
    <property type="match status" value="1"/>
</dbReference>
<dbReference type="GO" id="GO:0003723">
    <property type="term" value="F:RNA binding"/>
    <property type="evidence" value="ECO:0007669"/>
    <property type="project" value="InterPro"/>
</dbReference>
<evidence type="ECO:0000259" key="4">
    <source>
        <dbReference type="SMART" id="SM01233"/>
    </source>
</evidence>
<feature type="compositionally biased region" description="Basic and acidic residues" evidence="3">
    <location>
        <begin position="214"/>
        <end position="226"/>
    </location>
</feature>
<comment type="caution">
    <text evidence="5">The sequence shown here is derived from an EMBL/GenBank/DDBJ whole genome shotgun (WGS) entry which is preliminary data.</text>
</comment>
<feature type="compositionally biased region" description="Basic and acidic residues" evidence="3">
    <location>
        <begin position="106"/>
        <end position="120"/>
    </location>
</feature>
<sequence>MATMNPFDLLDDDTEDPSFLIASVEQQKLEKPKKAPASTAAQAQPVSLPSSPPSHFLLLKLLSFYAVREAKNEPGRGRGLGRGSSGFNRDSRVSDNSNGFSGGYRPSEEGGRGKQFERRGNVGPRGSFRGGRRWDFNNAEAGEGEHNRRQYEPERHSGTGRGSEFKRDGAGRGNWVGATDKIAPKCSQNEKKCTKEQFGKEDAADANKENAANESKEKEPENKEMTLEEYEKIHEEKRKALIALKTEGREVDAKEFESMHQLSNKKSNDDIFIKLSVSINEFLKPAEGEYYGHGRGRGGPRGGNTASNVSASAIEDPGQFPALGGK</sequence>
<dbReference type="SMART" id="SM01233">
    <property type="entry name" value="HABP4_PAI-RBP1"/>
    <property type="match status" value="1"/>
</dbReference>
<feature type="compositionally biased region" description="Gly residues" evidence="3">
    <location>
        <begin position="293"/>
        <end position="302"/>
    </location>
</feature>
<reference evidence="5" key="1">
    <citation type="submission" date="2019-09" db="EMBL/GenBank/DDBJ databases">
        <title>Draft genome information of white flower Hibiscus syriacus.</title>
        <authorList>
            <person name="Kim Y.-M."/>
        </authorList>
    </citation>
    <scope>NUCLEOTIDE SEQUENCE [LARGE SCALE GENOMIC DNA]</scope>
    <source>
        <strain evidence="5">YM2019G1</strain>
    </source>
</reference>
<dbReference type="GO" id="GO:0005634">
    <property type="term" value="C:nucleus"/>
    <property type="evidence" value="ECO:0007669"/>
    <property type="project" value="TreeGrafter"/>
</dbReference>
<evidence type="ECO:0000313" key="6">
    <source>
        <dbReference type="Proteomes" id="UP000436088"/>
    </source>
</evidence>
<dbReference type="GO" id="GO:0016787">
    <property type="term" value="F:hydrolase activity"/>
    <property type="evidence" value="ECO:0007669"/>
    <property type="project" value="UniProtKB-KW"/>
</dbReference>
<evidence type="ECO:0000256" key="2">
    <source>
        <dbReference type="ARBA" id="ARBA00022490"/>
    </source>
</evidence>
<accession>A0A6A2X9S4</accession>
<evidence type="ECO:0000256" key="3">
    <source>
        <dbReference type="SAM" id="MobiDB-lite"/>
    </source>
</evidence>
<evidence type="ECO:0000313" key="5">
    <source>
        <dbReference type="EMBL" id="KAE8672221.1"/>
    </source>
</evidence>
<dbReference type="Gene3D" id="6.10.140.1040">
    <property type="match status" value="1"/>
</dbReference>
<dbReference type="EMBL" id="VEPZ02001450">
    <property type="protein sequence ID" value="KAE8672221.1"/>
    <property type="molecule type" value="Genomic_DNA"/>
</dbReference>
<evidence type="ECO:0000256" key="1">
    <source>
        <dbReference type="ARBA" id="ARBA00004496"/>
    </source>
</evidence>
<dbReference type="GO" id="GO:0005737">
    <property type="term" value="C:cytoplasm"/>
    <property type="evidence" value="ECO:0007669"/>
    <property type="project" value="UniProtKB-SubCell"/>
</dbReference>
<dbReference type="Pfam" id="PF04774">
    <property type="entry name" value="HABP4_PAI-RBP1"/>
    <property type="match status" value="1"/>
</dbReference>
<feature type="region of interest" description="Disordered" evidence="3">
    <location>
        <begin position="71"/>
        <end position="226"/>
    </location>
</feature>
<feature type="compositionally biased region" description="Basic and acidic residues" evidence="3">
    <location>
        <begin position="143"/>
        <end position="170"/>
    </location>
</feature>
<name>A0A6A2X9S4_HIBSY</name>
<comment type="subcellular location">
    <subcellularLocation>
        <location evidence="1">Cytoplasm</location>
    </subcellularLocation>
</comment>
<dbReference type="InterPro" id="IPR039764">
    <property type="entry name" value="HABP4/SERBP1-like"/>
</dbReference>
<dbReference type="Pfam" id="PF09598">
    <property type="entry name" value="Stm1_N"/>
    <property type="match status" value="1"/>
</dbReference>